<dbReference type="Pfam" id="PF01476">
    <property type="entry name" value="LysM"/>
    <property type="match status" value="1"/>
</dbReference>
<feature type="transmembrane region" description="Helical" evidence="2">
    <location>
        <begin position="292"/>
        <end position="318"/>
    </location>
</feature>
<sequence length="704" mass="75335">MNILENLQQLLFPILLVMMMMMGHGANAQQAYNVNGSGYTCAAQSPSCTSYALYRTQGSGENLTYVSGLFNTTAEAIANVSSSTGGLNLTANSAASLPAGTPLFIPLACNCVRRSYQGNVSRTYEATVIWTIVEGNTFFLIANNTYEGLTTYQAIEAANPTQVPTDLHLNSLSTIPLQCACPSTRQVGTRFLLSFAVFPQESSLGVLSSYFNVSVADLEAANEINATTTLQPFSTLLVPLVRLPLLSSISFRPESSSSAPTAAVSPSTQLSPPSLPPSSSSSSGNGSSNKNLYVGVGIGLGIGLVVASLIGICLVLLCRRKMKKMLMMDSDAHGGGATTSSSLLLAPDVAPKTAQSDTIKEYDGGFQDVLLAEMSDVVGSDKPLVFSYEELQDATKDFSDAQRIQGSVFLGQLRGTLVAIKQMKGNMTQELKILTQVHHGNLVKLVGMCLSSEHLYVVYEYAENGSLSDCLHKEADPTSNFSRSVPFLPWTTRVQIALDVASGLDYIHNYTNPSFVHKDVKSSNILLDGNFRAKVANFGMAKSADGTAAGPMLTRHIVGTQGYMAPEYLEHGLVTPKADVFAFGVVLLEILSGQEAIIRPGEGDVGQWKERVLSSQVGEILEGDNYKENLQAWMDPLLQNGYPLDTACSVAQLAKTCVDSDPALRPNMKDITYALSKMLASSLEWESSAIFGGRDTKGVSIEAR</sequence>
<accession>A0ABP0VTJ0</accession>
<evidence type="ECO:0008006" key="8">
    <source>
        <dbReference type="Google" id="ProtNLM"/>
    </source>
</evidence>
<dbReference type="InterPro" id="IPR000719">
    <property type="entry name" value="Prot_kinase_dom"/>
</dbReference>
<dbReference type="Proteomes" id="UP001497444">
    <property type="component" value="Chromosome 10"/>
</dbReference>
<feature type="region of interest" description="Disordered" evidence="1">
    <location>
        <begin position="252"/>
        <end position="286"/>
    </location>
</feature>
<gene>
    <name evidence="6" type="ORF">CSSPJE1EN1_LOCUS2561</name>
</gene>
<evidence type="ECO:0000256" key="2">
    <source>
        <dbReference type="SAM" id="Phobius"/>
    </source>
</evidence>
<keyword evidence="3" id="KW-0732">Signal</keyword>
<keyword evidence="2" id="KW-0812">Transmembrane</keyword>
<dbReference type="InterPro" id="IPR008271">
    <property type="entry name" value="Ser/Thr_kinase_AS"/>
</dbReference>
<keyword evidence="2" id="KW-1133">Transmembrane helix</keyword>
<dbReference type="InterPro" id="IPR056562">
    <property type="entry name" value="LysM2_CERK1_LYK3_4_5"/>
</dbReference>
<dbReference type="Pfam" id="PF07714">
    <property type="entry name" value="PK_Tyr_Ser-Thr"/>
    <property type="match status" value="1"/>
</dbReference>
<dbReference type="Gene3D" id="1.10.510.10">
    <property type="entry name" value="Transferase(Phosphotransferase) domain 1"/>
    <property type="match status" value="1"/>
</dbReference>
<name>A0ABP0VTJ0_9BRYO</name>
<feature type="domain" description="LysM" evidence="5">
    <location>
        <begin position="193"/>
        <end position="238"/>
    </location>
</feature>
<organism evidence="6 7">
    <name type="scientific">Sphagnum jensenii</name>
    <dbReference type="NCBI Taxonomy" id="128206"/>
    <lineage>
        <taxon>Eukaryota</taxon>
        <taxon>Viridiplantae</taxon>
        <taxon>Streptophyta</taxon>
        <taxon>Embryophyta</taxon>
        <taxon>Bryophyta</taxon>
        <taxon>Sphagnophytina</taxon>
        <taxon>Sphagnopsida</taxon>
        <taxon>Sphagnales</taxon>
        <taxon>Sphagnaceae</taxon>
        <taxon>Sphagnum</taxon>
    </lineage>
</organism>
<dbReference type="InterPro" id="IPR052611">
    <property type="entry name" value="Plant_RLK_LysM"/>
</dbReference>
<feature type="domain" description="Protein kinase" evidence="4">
    <location>
        <begin position="355"/>
        <end position="679"/>
    </location>
</feature>
<dbReference type="PANTHER" id="PTHR45927:SF6">
    <property type="entry name" value="PROTEIN LYK5"/>
    <property type="match status" value="1"/>
</dbReference>
<evidence type="ECO:0000256" key="1">
    <source>
        <dbReference type="SAM" id="MobiDB-lite"/>
    </source>
</evidence>
<evidence type="ECO:0000259" key="4">
    <source>
        <dbReference type="PROSITE" id="PS50011"/>
    </source>
</evidence>
<dbReference type="PROSITE" id="PS51782">
    <property type="entry name" value="LYSM"/>
    <property type="match status" value="1"/>
</dbReference>
<dbReference type="SUPFAM" id="SSF56112">
    <property type="entry name" value="Protein kinase-like (PK-like)"/>
    <property type="match status" value="1"/>
</dbReference>
<dbReference type="Gene3D" id="3.30.200.20">
    <property type="entry name" value="Phosphorylase Kinase, domain 1"/>
    <property type="match status" value="1"/>
</dbReference>
<evidence type="ECO:0000256" key="3">
    <source>
        <dbReference type="SAM" id="SignalP"/>
    </source>
</evidence>
<dbReference type="InterPro" id="IPR018392">
    <property type="entry name" value="LysM"/>
</dbReference>
<keyword evidence="7" id="KW-1185">Reference proteome</keyword>
<dbReference type="PANTHER" id="PTHR45927">
    <property type="entry name" value="LYSM-DOMAIN RECEPTOR-LIKE KINASE-RELATED"/>
    <property type="match status" value="1"/>
</dbReference>
<reference evidence="6" key="1">
    <citation type="submission" date="2024-02" db="EMBL/GenBank/DDBJ databases">
        <authorList>
            <consortium name="ELIXIR-Norway"/>
            <consortium name="Elixir Norway"/>
        </authorList>
    </citation>
    <scope>NUCLEOTIDE SEQUENCE</scope>
</reference>
<dbReference type="PROSITE" id="PS00108">
    <property type="entry name" value="PROTEIN_KINASE_ST"/>
    <property type="match status" value="1"/>
</dbReference>
<proteinExistence type="predicted"/>
<evidence type="ECO:0000313" key="7">
    <source>
        <dbReference type="Proteomes" id="UP001497444"/>
    </source>
</evidence>
<dbReference type="Pfam" id="PF23472">
    <property type="entry name" value="LysM2_CERK1_LYK3_4_5"/>
    <property type="match status" value="1"/>
</dbReference>
<dbReference type="InterPro" id="IPR001245">
    <property type="entry name" value="Ser-Thr/Tyr_kinase_cat_dom"/>
</dbReference>
<evidence type="ECO:0000313" key="6">
    <source>
        <dbReference type="EMBL" id="CAK9257083.1"/>
    </source>
</evidence>
<dbReference type="EMBL" id="OZ020105">
    <property type="protein sequence ID" value="CAK9257083.1"/>
    <property type="molecule type" value="Genomic_DNA"/>
</dbReference>
<protein>
    <recommendedName>
        <fullName evidence="8">Protein kinase domain-containing protein</fullName>
    </recommendedName>
</protein>
<feature type="chain" id="PRO_5045155632" description="Protein kinase domain-containing protein" evidence="3">
    <location>
        <begin position="29"/>
        <end position="704"/>
    </location>
</feature>
<evidence type="ECO:0000259" key="5">
    <source>
        <dbReference type="PROSITE" id="PS51782"/>
    </source>
</evidence>
<dbReference type="PROSITE" id="PS50011">
    <property type="entry name" value="PROTEIN_KINASE_DOM"/>
    <property type="match status" value="1"/>
</dbReference>
<dbReference type="InterPro" id="IPR011009">
    <property type="entry name" value="Kinase-like_dom_sf"/>
</dbReference>
<dbReference type="SMART" id="SM00220">
    <property type="entry name" value="S_TKc"/>
    <property type="match status" value="1"/>
</dbReference>
<feature type="signal peptide" evidence="3">
    <location>
        <begin position="1"/>
        <end position="28"/>
    </location>
</feature>
<keyword evidence="2" id="KW-0472">Membrane</keyword>